<gene>
    <name evidence="1" type="ORF">I4F81_010192</name>
</gene>
<proteinExistence type="predicted"/>
<comment type="caution">
    <text evidence="1">The sequence shown here is derived from an EMBL/GenBank/DDBJ whole genome shotgun (WGS) entry which is preliminary data.</text>
</comment>
<evidence type="ECO:0000313" key="1">
    <source>
        <dbReference type="EMBL" id="KAK1867687.1"/>
    </source>
</evidence>
<dbReference type="Proteomes" id="UP000798662">
    <property type="component" value="Chromosome 3"/>
</dbReference>
<name>A0ACC3CD21_PYRYE</name>
<organism evidence="1 2">
    <name type="scientific">Pyropia yezoensis</name>
    <name type="common">Susabi-nori</name>
    <name type="synonym">Porphyra yezoensis</name>
    <dbReference type="NCBI Taxonomy" id="2788"/>
    <lineage>
        <taxon>Eukaryota</taxon>
        <taxon>Rhodophyta</taxon>
        <taxon>Bangiophyceae</taxon>
        <taxon>Bangiales</taxon>
        <taxon>Bangiaceae</taxon>
        <taxon>Pyropia</taxon>
    </lineage>
</organism>
<accession>A0ACC3CD21</accession>
<reference evidence="1" key="1">
    <citation type="submission" date="2019-11" db="EMBL/GenBank/DDBJ databases">
        <title>Nori genome reveals adaptations in red seaweeds to the harsh intertidal environment.</title>
        <authorList>
            <person name="Wang D."/>
            <person name="Mao Y."/>
        </authorList>
    </citation>
    <scope>NUCLEOTIDE SEQUENCE</scope>
    <source>
        <tissue evidence="1">Gametophyte</tissue>
    </source>
</reference>
<protein>
    <submittedName>
        <fullName evidence="1">Uncharacterized protein</fullName>
    </submittedName>
</protein>
<keyword evidence="2" id="KW-1185">Reference proteome</keyword>
<dbReference type="EMBL" id="CM020620">
    <property type="protein sequence ID" value="KAK1867687.1"/>
    <property type="molecule type" value="Genomic_DNA"/>
</dbReference>
<evidence type="ECO:0000313" key="2">
    <source>
        <dbReference type="Proteomes" id="UP000798662"/>
    </source>
</evidence>
<sequence length="278" mass="29665">MHPHACEYLVVLDVETTAGDGVGGAGEVVEWPYAVVHLPSAAVVEARGLPLGPSLHVFLTHLSRLLPAPATYVLATDGPWDLSVVLPREAHAKRLTLPSSLTTFFDLRTEFCRALPHAGRPHNRATLLAALHLPPPPPMAPASAIAHVRSLASVVVRLLAAGHHFVSPMLPPSIFAPVVAAGVPAADIVRLRGLPWSATEADVLAFFSSVPAAPGGVRFVRNAAGKATGEAFLQVPPGGMDRALRRHRHMMGPRCGGEPGGWAAWRRRWLRRHSGCVW</sequence>